<reference evidence="1 2" key="1">
    <citation type="submission" date="2019-01" db="EMBL/GenBank/DDBJ databases">
        <authorList>
            <person name="Ruckert C."/>
            <person name="Busche T."/>
            <person name="Kalinowski J."/>
        </authorList>
    </citation>
    <scope>NUCLEOTIDE SEQUENCE [LARGE SCALE GENOMIC DNA]</scope>
    <source>
        <strain evidence="1 2">136/3</strain>
    </source>
</reference>
<dbReference type="Pfam" id="PF12028">
    <property type="entry name" value="DUF3515"/>
    <property type="match status" value="2"/>
</dbReference>
<name>A0A410W984_9CORY</name>
<dbReference type="RefSeq" id="WP_128889948.1">
    <property type="nucleotide sequence ID" value="NZ_BMCX01000003.1"/>
</dbReference>
<dbReference type="KEGG" id="cpeg:CPELA_06225"/>
<accession>A0A410W984</accession>
<proteinExistence type="predicted"/>
<dbReference type="EMBL" id="CP035299">
    <property type="protein sequence ID" value="QAU52511.1"/>
    <property type="molecule type" value="Genomic_DNA"/>
</dbReference>
<evidence type="ECO:0000313" key="2">
    <source>
        <dbReference type="Proteomes" id="UP000288929"/>
    </source>
</evidence>
<dbReference type="OrthoDB" id="4422435at2"/>
<evidence type="ECO:0000313" key="1">
    <source>
        <dbReference type="EMBL" id="QAU52511.1"/>
    </source>
</evidence>
<gene>
    <name evidence="1" type="ORF">CPELA_06225</name>
</gene>
<sequence length="312" mass="33142">MSRPEASFKKTPIALALVLSLLLVLGVLIGAKIAYERAAQQPVAMPALDSPEADSQACKQLVDALPDKLAGHKRAELAAPAPAGAAAWASSSTERMTLRCGVSAPLQYTEITPVEDVDGIKWMRVDDATPGSSLHTWFAVNRTPLVALTGDDVALDGQSAPLDALTPALDQLEDEALKPHPLPLADVATQSSKSCDALLNNLPDTLGEDLKATKTSLAQTKAWTAFGKEPVVLRCGVPFPEEYKAGVQLQQVDGVPWFENTILGNGTTASTWYPMGRDVVVAVSMPADGNQVLVQLTKAIKQQTKALDQSER</sequence>
<protein>
    <submittedName>
        <fullName evidence="1">Uncharacterized protein</fullName>
    </submittedName>
</protein>
<dbReference type="Proteomes" id="UP000288929">
    <property type="component" value="Chromosome"/>
</dbReference>
<organism evidence="1 2">
    <name type="scientific">Corynebacterium pelargi</name>
    <dbReference type="NCBI Taxonomy" id="1471400"/>
    <lineage>
        <taxon>Bacteria</taxon>
        <taxon>Bacillati</taxon>
        <taxon>Actinomycetota</taxon>
        <taxon>Actinomycetes</taxon>
        <taxon>Mycobacteriales</taxon>
        <taxon>Corynebacteriaceae</taxon>
        <taxon>Corynebacterium</taxon>
    </lineage>
</organism>
<dbReference type="AlphaFoldDB" id="A0A410W984"/>
<dbReference type="InterPro" id="IPR021903">
    <property type="entry name" value="DUF3515"/>
</dbReference>
<keyword evidence="2" id="KW-1185">Reference proteome</keyword>